<feature type="domain" description="Transglutaminase-like" evidence="3">
    <location>
        <begin position="364"/>
        <end position="413"/>
    </location>
</feature>
<evidence type="ECO:0000259" key="3">
    <source>
        <dbReference type="SMART" id="SM00460"/>
    </source>
</evidence>
<dbReference type="InterPro" id="IPR013783">
    <property type="entry name" value="Ig-like_fold"/>
</dbReference>
<dbReference type="EMBL" id="JARBDR010000921">
    <property type="protein sequence ID" value="KAJ8298607.1"/>
    <property type="molecule type" value="Genomic_DNA"/>
</dbReference>
<dbReference type="PANTHER" id="PTHR11590">
    <property type="entry name" value="PROTEIN-GLUTAMINE GAMMA-GLUTAMYLTRANSFERASE"/>
    <property type="match status" value="1"/>
</dbReference>
<organism evidence="4 5">
    <name type="scientific">Tegillarca granosa</name>
    <name type="common">Malaysian cockle</name>
    <name type="synonym">Anadara granosa</name>
    <dbReference type="NCBI Taxonomy" id="220873"/>
    <lineage>
        <taxon>Eukaryota</taxon>
        <taxon>Metazoa</taxon>
        <taxon>Spiralia</taxon>
        <taxon>Lophotrochozoa</taxon>
        <taxon>Mollusca</taxon>
        <taxon>Bivalvia</taxon>
        <taxon>Autobranchia</taxon>
        <taxon>Pteriomorphia</taxon>
        <taxon>Arcoida</taxon>
        <taxon>Arcoidea</taxon>
        <taxon>Arcidae</taxon>
        <taxon>Tegillarca</taxon>
    </lineage>
</organism>
<dbReference type="SUPFAM" id="SSF54001">
    <property type="entry name" value="Cysteine proteinases"/>
    <property type="match status" value="1"/>
</dbReference>
<dbReference type="PANTHER" id="PTHR11590:SF40">
    <property type="entry name" value="HEMOCYTE PROTEIN-GLUTAMINE GAMMA-GLUTAMYLTRANSFERASE-LIKE PROTEIN"/>
    <property type="match status" value="1"/>
</dbReference>
<evidence type="ECO:0000313" key="4">
    <source>
        <dbReference type="EMBL" id="KAJ8298607.1"/>
    </source>
</evidence>
<comment type="caution">
    <text evidence="4">The sequence shown here is derived from an EMBL/GenBank/DDBJ whole genome shotgun (WGS) entry which is preliminary data.</text>
</comment>
<dbReference type="Pfam" id="PF00868">
    <property type="entry name" value="Transglut_N"/>
    <property type="match status" value="1"/>
</dbReference>
<feature type="compositionally biased region" description="Acidic residues" evidence="2">
    <location>
        <begin position="71"/>
        <end position="88"/>
    </location>
</feature>
<sequence>MSRNHYATTYKTDFGYPNRSRANPVLGNQPGISRHVDNRRPGAPAVPVDRNKPPTTTNRGETRKLSAQQQQEDEDDFLDLDRDNENEDPAVDQVELKVTDIDVLARVNGKQHRTDKYAAVENGTLVVRRGDKFNILVTFNRKVNFKKDKLSFIFEAGPKQRPSPSNQWTLIEYTLGVKGDSVGWRVNVKERRQDNKILFSVLTSPSCVVSDWTMTIRALMTVHGRTGPEPISPTVPLYILFNPWNPEDTCYFPDTEDLKEYVLNQTGVIFQGTDRQIQSQPWNFGQFEEGILEAATYCMQRGLKEFDKPMSDLVRVSRAISKIVNAQNDNGVMSGNWSGDYRGGKAPTEWIGSIKILRQYMNTKTPVKFGQCWVFSGLVTTSKNYHCWNEVWMQRPDLGAKDVSGWQVIDATPQEESGGKYQCGPTSVKAIKSGMTDLLYDGYFVFAEVNGDEVHWLDDSDGRRRVLHIDTDSDLDVRFNGFDIKDNLYIGNDFQVGGVMENTGSQARTVEAIISCLAYSYDGRKLGKVKVGTFGGRLNPGQKIPVRMDVKEHDYIKIIDEQANMRFDVFLRVTETQQVESYKDRFQLRRPPLTVKAKSTSVSVGKPFEVNVSFKNTLPDIALSNCYVTIEGPVKESGSTMSARRIAEGEYWQAEFSLTPLKIGKHQTIIISFSSDRLQNITADLEVDVYAN</sequence>
<dbReference type="InterPro" id="IPR023608">
    <property type="entry name" value="Transglutaminase_animal"/>
</dbReference>
<dbReference type="Pfam" id="PF00927">
    <property type="entry name" value="Transglut_C"/>
    <property type="match status" value="1"/>
</dbReference>
<dbReference type="InterPro" id="IPR008958">
    <property type="entry name" value="Transglutaminase_C"/>
</dbReference>
<dbReference type="InterPro" id="IPR036238">
    <property type="entry name" value="Transglutaminase_C_sf"/>
</dbReference>
<feature type="compositionally biased region" description="Polar residues" evidence="2">
    <location>
        <begin position="1"/>
        <end position="11"/>
    </location>
</feature>
<dbReference type="SMART" id="SM00460">
    <property type="entry name" value="TGc"/>
    <property type="match status" value="1"/>
</dbReference>
<dbReference type="InterPro" id="IPR050779">
    <property type="entry name" value="Transglutaminase"/>
</dbReference>
<gene>
    <name evidence="4" type="ORF">KUTeg_022667</name>
</gene>
<dbReference type="InterPro" id="IPR001102">
    <property type="entry name" value="Transglutaminase_N"/>
</dbReference>
<dbReference type="InterPro" id="IPR036985">
    <property type="entry name" value="Transglutaminase-like_sf"/>
</dbReference>
<evidence type="ECO:0000256" key="1">
    <source>
        <dbReference type="ARBA" id="ARBA00005968"/>
    </source>
</evidence>
<protein>
    <recommendedName>
        <fullName evidence="3">Transglutaminase-like domain-containing protein</fullName>
    </recommendedName>
</protein>
<dbReference type="SUPFAM" id="SSF81296">
    <property type="entry name" value="E set domains"/>
    <property type="match status" value="1"/>
</dbReference>
<evidence type="ECO:0000256" key="2">
    <source>
        <dbReference type="SAM" id="MobiDB-lite"/>
    </source>
</evidence>
<dbReference type="InterPro" id="IPR038765">
    <property type="entry name" value="Papain-like_cys_pep_sf"/>
</dbReference>
<comment type="similarity">
    <text evidence="1">Belongs to the transglutaminase superfamily. Transglutaminase family.</text>
</comment>
<reference evidence="4 5" key="1">
    <citation type="submission" date="2022-12" db="EMBL/GenBank/DDBJ databases">
        <title>Chromosome-level genome of Tegillarca granosa.</title>
        <authorList>
            <person name="Kim J."/>
        </authorList>
    </citation>
    <scope>NUCLEOTIDE SEQUENCE [LARGE SCALE GENOMIC DNA]</scope>
    <source>
        <strain evidence="4">Teg-2019</strain>
        <tissue evidence="4">Adductor muscle</tissue>
    </source>
</reference>
<proteinExistence type="inferred from homology"/>
<dbReference type="Gene3D" id="2.60.40.10">
    <property type="entry name" value="Immunoglobulins"/>
    <property type="match status" value="3"/>
</dbReference>
<dbReference type="PIRSF" id="PIRSF000459">
    <property type="entry name" value="TGM_EBP42"/>
    <property type="match status" value="1"/>
</dbReference>
<dbReference type="Gene3D" id="3.90.260.10">
    <property type="entry name" value="Transglutaminase-like"/>
    <property type="match status" value="2"/>
</dbReference>
<accession>A0ABQ9E403</accession>
<feature type="region of interest" description="Disordered" evidence="2">
    <location>
        <begin position="1"/>
        <end position="88"/>
    </location>
</feature>
<keyword evidence="5" id="KW-1185">Reference proteome</keyword>
<dbReference type="InterPro" id="IPR014756">
    <property type="entry name" value="Ig_E-set"/>
</dbReference>
<dbReference type="SUPFAM" id="SSF49309">
    <property type="entry name" value="Transglutaminase, two C-terminal domains"/>
    <property type="match status" value="2"/>
</dbReference>
<evidence type="ECO:0000313" key="5">
    <source>
        <dbReference type="Proteomes" id="UP001217089"/>
    </source>
</evidence>
<dbReference type="Proteomes" id="UP001217089">
    <property type="component" value="Unassembled WGS sequence"/>
</dbReference>
<name>A0ABQ9E403_TEGGR</name>
<dbReference type="InterPro" id="IPR002931">
    <property type="entry name" value="Transglutaminase-like"/>
</dbReference>